<accession>A0AA96WBW3</accession>
<proteinExistence type="predicted"/>
<evidence type="ECO:0000256" key="1">
    <source>
        <dbReference type="SAM" id="Phobius"/>
    </source>
</evidence>
<keyword evidence="1" id="KW-1133">Transmembrane helix</keyword>
<sequence>MLIPITRKKFEELIPLTATADQYKYYWGKFPDILQRVLISVAAVVAVLILRAITGGRFEIIIAFLGAAAGLYWLWEPVYRATRRNWECRKYKYSGFFRGEVLDLFVTEELIGKEETVNKQGELVIIENRERRINLDIGDETGFLTTVQAPLLRIHRSIRRGDVVELLVMSNRPDLSRISFVSDVFLPDNDLWVSDYPYVRKDIFMDVSRRLGQQSDGWRGEDNLDNEPRRRIRKF</sequence>
<gene>
    <name evidence="2" type="ORF">HJG54_04930</name>
</gene>
<protein>
    <submittedName>
        <fullName evidence="2">Phosphate ABC transporter permease</fullName>
    </submittedName>
</protein>
<organism evidence="2">
    <name type="scientific">Leptolyngbya sp. NK1-12</name>
    <dbReference type="NCBI Taxonomy" id="2547451"/>
    <lineage>
        <taxon>Bacteria</taxon>
        <taxon>Bacillati</taxon>
        <taxon>Cyanobacteriota</taxon>
        <taxon>Cyanophyceae</taxon>
        <taxon>Leptolyngbyales</taxon>
        <taxon>Leptolyngbyaceae</taxon>
        <taxon>Leptolyngbya group</taxon>
        <taxon>Leptolyngbya</taxon>
    </lineage>
</organism>
<dbReference type="AlphaFoldDB" id="A0AA96WBW3"/>
<evidence type="ECO:0000313" key="2">
    <source>
        <dbReference type="EMBL" id="WNZ22269.1"/>
    </source>
</evidence>
<name>A0AA96WBW3_9CYAN</name>
<feature type="transmembrane region" description="Helical" evidence="1">
    <location>
        <begin position="33"/>
        <end position="52"/>
    </location>
</feature>
<keyword evidence="1" id="KW-0812">Transmembrane</keyword>
<feature type="transmembrane region" description="Helical" evidence="1">
    <location>
        <begin position="58"/>
        <end position="75"/>
    </location>
</feature>
<dbReference type="EMBL" id="CP053586">
    <property type="protein sequence ID" value="WNZ22269.1"/>
    <property type="molecule type" value="Genomic_DNA"/>
</dbReference>
<reference evidence="2" key="1">
    <citation type="submission" date="2020-05" db="EMBL/GenBank/DDBJ databases">
        <authorList>
            <person name="Zhu T."/>
            <person name="Keshari N."/>
            <person name="Lu X."/>
        </authorList>
    </citation>
    <scope>NUCLEOTIDE SEQUENCE</scope>
    <source>
        <strain evidence="2">NK1-12</strain>
    </source>
</reference>
<keyword evidence="1" id="KW-0472">Membrane</keyword>
<dbReference type="RefSeq" id="WP_316433704.1">
    <property type="nucleotide sequence ID" value="NZ_CP053586.1"/>
</dbReference>